<proteinExistence type="predicted"/>
<gene>
    <name evidence="2" type="ORF">LCGC14_1448580</name>
</gene>
<protein>
    <submittedName>
        <fullName evidence="2">Uncharacterized protein</fullName>
    </submittedName>
</protein>
<sequence>MGKLINLVDSILFFAQILTAFLFAIGLMLLVIGNITLGASSVIVSLVSFYFIRNTESEKKDDEEM</sequence>
<dbReference type="AlphaFoldDB" id="A0A0F9MKE8"/>
<name>A0A0F9MKE8_9ZZZZ</name>
<evidence type="ECO:0000256" key="1">
    <source>
        <dbReference type="SAM" id="Phobius"/>
    </source>
</evidence>
<keyword evidence="1" id="KW-0472">Membrane</keyword>
<reference evidence="2" key="1">
    <citation type="journal article" date="2015" name="Nature">
        <title>Complex archaea that bridge the gap between prokaryotes and eukaryotes.</title>
        <authorList>
            <person name="Spang A."/>
            <person name="Saw J.H."/>
            <person name="Jorgensen S.L."/>
            <person name="Zaremba-Niedzwiedzka K."/>
            <person name="Martijn J."/>
            <person name="Lind A.E."/>
            <person name="van Eijk R."/>
            <person name="Schleper C."/>
            <person name="Guy L."/>
            <person name="Ettema T.J."/>
        </authorList>
    </citation>
    <scope>NUCLEOTIDE SEQUENCE</scope>
</reference>
<feature type="transmembrane region" description="Helical" evidence="1">
    <location>
        <begin position="35"/>
        <end position="52"/>
    </location>
</feature>
<keyword evidence="1" id="KW-1133">Transmembrane helix</keyword>
<feature type="transmembrane region" description="Helical" evidence="1">
    <location>
        <begin position="7"/>
        <end position="29"/>
    </location>
</feature>
<accession>A0A0F9MKE8</accession>
<comment type="caution">
    <text evidence="2">The sequence shown here is derived from an EMBL/GenBank/DDBJ whole genome shotgun (WGS) entry which is preliminary data.</text>
</comment>
<keyword evidence="1" id="KW-0812">Transmembrane</keyword>
<evidence type="ECO:0000313" key="2">
    <source>
        <dbReference type="EMBL" id="KKM69662.1"/>
    </source>
</evidence>
<organism evidence="2">
    <name type="scientific">marine sediment metagenome</name>
    <dbReference type="NCBI Taxonomy" id="412755"/>
    <lineage>
        <taxon>unclassified sequences</taxon>
        <taxon>metagenomes</taxon>
        <taxon>ecological metagenomes</taxon>
    </lineage>
</organism>
<dbReference type="EMBL" id="LAZR01009951">
    <property type="protein sequence ID" value="KKM69662.1"/>
    <property type="molecule type" value="Genomic_DNA"/>
</dbReference>